<keyword evidence="2" id="KW-1185">Reference proteome</keyword>
<evidence type="ECO:0000313" key="2">
    <source>
        <dbReference type="Proteomes" id="UP000507470"/>
    </source>
</evidence>
<dbReference type="OrthoDB" id="7476844at2759"/>
<evidence type="ECO:0000313" key="1">
    <source>
        <dbReference type="EMBL" id="CAC5360652.1"/>
    </source>
</evidence>
<name>A0A6J8A2R7_MYTCO</name>
<organism evidence="1 2">
    <name type="scientific">Mytilus coruscus</name>
    <name type="common">Sea mussel</name>
    <dbReference type="NCBI Taxonomy" id="42192"/>
    <lineage>
        <taxon>Eukaryota</taxon>
        <taxon>Metazoa</taxon>
        <taxon>Spiralia</taxon>
        <taxon>Lophotrochozoa</taxon>
        <taxon>Mollusca</taxon>
        <taxon>Bivalvia</taxon>
        <taxon>Autobranchia</taxon>
        <taxon>Pteriomorphia</taxon>
        <taxon>Mytilida</taxon>
        <taxon>Mytiloidea</taxon>
        <taxon>Mytilidae</taxon>
        <taxon>Mytilinae</taxon>
        <taxon>Mytilus</taxon>
    </lineage>
</organism>
<protein>
    <submittedName>
        <fullName evidence="1">MYH</fullName>
    </submittedName>
</protein>
<gene>
    <name evidence="1" type="ORF">MCOR_3052</name>
</gene>
<dbReference type="Proteomes" id="UP000507470">
    <property type="component" value="Unassembled WGS sequence"/>
</dbReference>
<proteinExistence type="predicted"/>
<sequence length="313" mass="36460">MIVTAKSIDDENPELSMIARRGYGGVAILWKKEMDDKISVMVDGSNRIQVIQMKFLAENSLEPNQEYPEKETFFHHNGKSSGQIDYFFSASKDLTQYVQILDMEAENTSDHVPVIATIKRKLIRKSNKPKSVIVRTKWEKCNLQKYQKYQLTISDGVEKILQASNKNIEEDITSIEKEKHALWKNGVAPKDKNNPLKSQLTTAKRLIRKAHRQAYASQREKLSNQIMTASSSDNKLFHKLLRTQRSDGNRFTKTLRRDNQTAETNEDILHMWTDYFYELSNPDYKQNFDNEKYEISSLQNTIIEKIENNKMNQ</sequence>
<dbReference type="Gene3D" id="3.60.10.10">
    <property type="entry name" value="Endonuclease/exonuclease/phosphatase"/>
    <property type="match status" value="1"/>
</dbReference>
<dbReference type="AlphaFoldDB" id="A0A6J8A2R7"/>
<accession>A0A6J8A2R7</accession>
<reference evidence="1 2" key="1">
    <citation type="submission" date="2020-06" db="EMBL/GenBank/DDBJ databases">
        <authorList>
            <person name="Li R."/>
            <person name="Bekaert M."/>
        </authorList>
    </citation>
    <scope>NUCLEOTIDE SEQUENCE [LARGE SCALE GENOMIC DNA]</scope>
    <source>
        <strain evidence="2">wild</strain>
    </source>
</reference>
<dbReference type="InterPro" id="IPR036691">
    <property type="entry name" value="Endo/exonu/phosph_ase_sf"/>
</dbReference>
<dbReference type="EMBL" id="CACVKT020000570">
    <property type="protein sequence ID" value="CAC5360652.1"/>
    <property type="molecule type" value="Genomic_DNA"/>
</dbReference>